<feature type="domain" description="Outer membrane protein beta-barrel" evidence="2">
    <location>
        <begin position="2"/>
        <end position="172"/>
    </location>
</feature>
<evidence type="ECO:0000259" key="2">
    <source>
        <dbReference type="Pfam" id="PF13505"/>
    </source>
</evidence>
<evidence type="ECO:0000313" key="3">
    <source>
        <dbReference type="EMBL" id="GGF92441.1"/>
    </source>
</evidence>
<accession>A0A917FLJ7</accession>
<dbReference type="Gene3D" id="2.40.160.20">
    <property type="match status" value="1"/>
</dbReference>
<keyword evidence="1" id="KW-0732">Signal</keyword>
<dbReference type="InterPro" id="IPR011250">
    <property type="entry name" value="OMP/PagP_B-barrel"/>
</dbReference>
<dbReference type="RefSeq" id="WP_188364807.1">
    <property type="nucleotide sequence ID" value="NZ_BAABJF010000015.1"/>
</dbReference>
<organism evidence="3 4">
    <name type="scientific">Marinicella pacifica</name>
    <dbReference type="NCBI Taxonomy" id="1171543"/>
    <lineage>
        <taxon>Bacteria</taxon>
        <taxon>Pseudomonadati</taxon>
        <taxon>Pseudomonadota</taxon>
        <taxon>Gammaproteobacteria</taxon>
        <taxon>Lysobacterales</taxon>
        <taxon>Marinicellaceae</taxon>
        <taxon>Marinicella</taxon>
    </lineage>
</organism>
<dbReference type="EMBL" id="BMEO01000004">
    <property type="protein sequence ID" value="GGF92441.1"/>
    <property type="molecule type" value="Genomic_DNA"/>
</dbReference>
<sequence length="178" mass="20300">MVITLSSSAQTETGHSGLYDAVDYRWYWNPNFGVVIPDDDLRLNEAHVFDIRVGKHFNDKWGMELELMRDEYDFDMDFDLKHYSATMNLIYTNHDPLWKPYFLVGVGGIRADARFPDNQRNDLIVNLAVGGSWYFVGNGARIRLEARSRLDSNNSKLPGQDGFGDAQFTIGLMIPIGD</sequence>
<dbReference type="SUPFAM" id="SSF56925">
    <property type="entry name" value="OMPA-like"/>
    <property type="match status" value="1"/>
</dbReference>
<evidence type="ECO:0000256" key="1">
    <source>
        <dbReference type="ARBA" id="ARBA00022729"/>
    </source>
</evidence>
<reference evidence="3" key="1">
    <citation type="journal article" date="2014" name="Int. J. Syst. Evol. Microbiol.">
        <title>Complete genome sequence of Corynebacterium casei LMG S-19264T (=DSM 44701T), isolated from a smear-ripened cheese.</title>
        <authorList>
            <consortium name="US DOE Joint Genome Institute (JGI-PGF)"/>
            <person name="Walter F."/>
            <person name="Albersmeier A."/>
            <person name="Kalinowski J."/>
            <person name="Ruckert C."/>
        </authorList>
    </citation>
    <scope>NUCLEOTIDE SEQUENCE</scope>
    <source>
        <strain evidence="3">CGMCC 1.12181</strain>
    </source>
</reference>
<dbReference type="Proteomes" id="UP000605253">
    <property type="component" value="Unassembled WGS sequence"/>
</dbReference>
<proteinExistence type="predicted"/>
<protein>
    <recommendedName>
        <fullName evidence="2">Outer membrane protein beta-barrel domain-containing protein</fullName>
    </recommendedName>
</protein>
<reference evidence="3" key="2">
    <citation type="submission" date="2020-09" db="EMBL/GenBank/DDBJ databases">
        <authorList>
            <person name="Sun Q."/>
            <person name="Zhou Y."/>
        </authorList>
    </citation>
    <scope>NUCLEOTIDE SEQUENCE</scope>
    <source>
        <strain evidence="3">CGMCC 1.12181</strain>
    </source>
</reference>
<comment type="caution">
    <text evidence="3">The sequence shown here is derived from an EMBL/GenBank/DDBJ whole genome shotgun (WGS) entry which is preliminary data.</text>
</comment>
<keyword evidence="4" id="KW-1185">Reference proteome</keyword>
<dbReference type="AlphaFoldDB" id="A0A917FLJ7"/>
<gene>
    <name evidence="3" type="ORF">GCM10011365_12060</name>
</gene>
<dbReference type="Pfam" id="PF13505">
    <property type="entry name" value="OMP_b-brl"/>
    <property type="match status" value="1"/>
</dbReference>
<name>A0A917FLJ7_9GAMM</name>
<evidence type="ECO:0000313" key="4">
    <source>
        <dbReference type="Proteomes" id="UP000605253"/>
    </source>
</evidence>
<dbReference type="InterPro" id="IPR027385">
    <property type="entry name" value="Beta-barrel_OMP"/>
</dbReference>